<feature type="transmembrane region" description="Helical" evidence="1">
    <location>
        <begin position="79"/>
        <end position="105"/>
    </location>
</feature>
<dbReference type="RefSeq" id="WP_267665778.1">
    <property type="nucleotide sequence ID" value="NZ_JAODIX010000090.1"/>
</dbReference>
<gene>
    <name evidence="2" type="ORF">ACFQMK_16010</name>
</gene>
<proteinExistence type="predicted"/>
<protein>
    <recommendedName>
        <fullName evidence="4">SPW repeat-containing protein</fullName>
    </recommendedName>
</protein>
<keyword evidence="1" id="KW-1133">Transmembrane helix</keyword>
<dbReference type="Proteomes" id="UP001596390">
    <property type="component" value="Unassembled WGS sequence"/>
</dbReference>
<evidence type="ECO:0008006" key="4">
    <source>
        <dbReference type="Google" id="ProtNLM"/>
    </source>
</evidence>
<sequence length="114" mass="11793">MPGSAPYRYGRAAVVALVVSLAVLSAVSGLARLETQGPAALGDVVVNGYIALLVVWGAAVEGFDTDRFRTGLYVGLVSWGLVDVAVGVATPVSVVFLVGGTALLARMGYRRVRE</sequence>
<keyword evidence="3" id="KW-1185">Reference proteome</keyword>
<keyword evidence="1" id="KW-0472">Membrane</keyword>
<dbReference type="EMBL" id="JBHSZZ010000090">
    <property type="protein sequence ID" value="MFC7188343.1"/>
    <property type="molecule type" value="Genomic_DNA"/>
</dbReference>
<feature type="transmembrane region" description="Helical" evidence="1">
    <location>
        <begin position="40"/>
        <end position="59"/>
    </location>
</feature>
<feature type="transmembrane region" description="Helical" evidence="1">
    <location>
        <begin position="12"/>
        <end position="33"/>
    </location>
</feature>
<comment type="caution">
    <text evidence="2">The sequence shown here is derived from an EMBL/GenBank/DDBJ whole genome shotgun (WGS) entry which is preliminary data.</text>
</comment>
<organism evidence="2 3">
    <name type="scientific">Halorubrum yunnanense</name>
    <dbReference type="NCBI Taxonomy" id="1526162"/>
    <lineage>
        <taxon>Archaea</taxon>
        <taxon>Methanobacteriati</taxon>
        <taxon>Methanobacteriota</taxon>
        <taxon>Stenosarchaea group</taxon>
        <taxon>Halobacteria</taxon>
        <taxon>Halobacteriales</taxon>
        <taxon>Haloferacaceae</taxon>
        <taxon>Halorubrum</taxon>
    </lineage>
</organism>
<reference evidence="2 3" key="1">
    <citation type="journal article" date="2019" name="Int. J. Syst. Evol. Microbiol.">
        <title>The Global Catalogue of Microorganisms (GCM) 10K type strain sequencing project: providing services to taxonomists for standard genome sequencing and annotation.</title>
        <authorList>
            <consortium name="The Broad Institute Genomics Platform"/>
            <consortium name="The Broad Institute Genome Sequencing Center for Infectious Disease"/>
            <person name="Wu L."/>
            <person name="Ma J."/>
        </authorList>
    </citation>
    <scope>NUCLEOTIDE SEQUENCE [LARGE SCALE GENOMIC DNA]</scope>
    <source>
        <strain evidence="2 3">Q85</strain>
    </source>
</reference>
<keyword evidence="1" id="KW-0812">Transmembrane</keyword>
<evidence type="ECO:0000256" key="1">
    <source>
        <dbReference type="SAM" id="Phobius"/>
    </source>
</evidence>
<evidence type="ECO:0000313" key="3">
    <source>
        <dbReference type="Proteomes" id="UP001596390"/>
    </source>
</evidence>
<accession>A0ABD5YG93</accession>
<evidence type="ECO:0000313" key="2">
    <source>
        <dbReference type="EMBL" id="MFC7188343.1"/>
    </source>
</evidence>
<name>A0ABD5YG93_9EURY</name>
<dbReference type="AlphaFoldDB" id="A0ABD5YG93"/>